<feature type="signal peptide" evidence="2">
    <location>
        <begin position="1"/>
        <end position="17"/>
    </location>
</feature>
<feature type="transmembrane region" description="Helical" evidence="1">
    <location>
        <begin position="703"/>
        <end position="721"/>
    </location>
</feature>
<name>I7C6J3_PSEPT</name>
<evidence type="ECO:0000256" key="1">
    <source>
        <dbReference type="SAM" id="Phobius"/>
    </source>
</evidence>
<feature type="transmembrane region" description="Helical" evidence="1">
    <location>
        <begin position="612"/>
        <end position="633"/>
    </location>
</feature>
<keyword evidence="2" id="KW-0732">Signal</keyword>
<feature type="transmembrane region" description="Helical" evidence="1">
    <location>
        <begin position="580"/>
        <end position="600"/>
    </location>
</feature>
<dbReference type="RefSeq" id="WP_014860572.1">
    <property type="nucleotide sequence ID" value="NC_018220.1"/>
</dbReference>
<organism evidence="3 4">
    <name type="scientific">Pseudomonas putida (strain DOT-T1E)</name>
    <dbReference type="NCBI Taxonomy" id="1196325"/>
    <lineage>
        <taxon>Bacteria</taxon>
        <taxon>Pseudomonadati</taxon>
        <taxon>Pseudomonadota</taxon>
        <taxon>Gammaproteobacteria</taxon>
        <taxon>Pseudomonadales</taxon>
        <taxon>Pseudomonadaceae</taxon>
        <taxon>Pseudomonas</taxon>
    </lineage>
</organism>
<dbReference type="EMBL" id="CP003734">
    <property type="protein sequence ID" value="AFO48746.1"/>
    <property type="molecule type" value="Genomic_DNA"/>
</dbReference>
<protein>
    <submittedName>
        <fullName evidence="3">Uncharacterized protein</fullName>
    </submittedName>
</protein>
<dbReference type="Proteomes" id="UP000006503">
    <property type="component" value="Chromosome"/>
</dbReference>
<keyword evidence="1" id="KW-1133">Transmembrane helix</keyword>
<dbReference type="KEGG" id="ppx:T1E_2907"/>
<feature type="transmembrane region" description="Helical" evidence="1">
    <location>
        <begin position="132"/>
        <end position="153"/>
    </location>
</feature>
<gene>
    <name evidence="3" type="ordered locus">T1E_2907</name>
</gene>
<accession>I7C6J3</accession>
<sequence length="764" mass="84606">MKKLLLLLVFFTSIVVADNQIDSQANCTQLADGDKMSLGNCFNAQKDAQSAFRIGAKFIEKQGWDNAAYLLSPVADINTDGIPETSNNQIPKNVSAYITLTVIKWFGYSMIAIFVWGLLTQSRTGEVFSMQNLYLFAWLFIGGGGMIYFFWIIAMTLGALGISILLIFLAVVVPIIAGLQVKDVKPINNELMISSKAKAEEIIDDLNKVNVTDFRNRKVILFNNSNESDHRGLKIEDRDFINCLRESNVQDAGDAAMFTQLDILNTSYCATTVYGYEEYQVGYISNGFVTDETTEIMEKLKSISDRERRGYSYLVERNNCSYAYQFNQGRSKESYAACMDMDVDGNVKFSQERYLKVVSDTTMSGDALKEIRQALVNQLAVDIYTAALKASAKVTPSKFTSGIGGVWDMVNANNEYKMNYRAAGLEVISAITVNTEVRVRKTMIQSALDYSADFFKSSTVVKSDEGANNDYDLQGYATSLGVSGEPVNIFNSINVVTGGAASLTGFNYTDCLNKSNCAIGSMDIAGRLTDATVSVVAPAFSGYLILTVASSVGKSENNKIVGTNKGVGSIEKPAKMGASILYGIALVIGFFYLKFCYELFGRQLFKILDWLFMVLIIVFTMLFAIFGLVISVIMKRKIDMSYFDFIRVGGTHDIAWRPLIMGVSWVGILLVMYVMMGICSILIYTNLQEYVSMYSMNSYSADYLMQGVFHALYVFLFIYTASTSVKVVMDTFDREENSMFSGTQNALTSVDSVFSKIKGLASAK</sequence>
<evidence type="ECO:0000313" key="4">
    <source>
        <dbReference type="Proteomes" id="UP000006503"/>
    </source>
</evidence>
<keyword evidence="1" id="KW-0472">Membrane</keyword>
<dbReference type="HOGENOM" id="CLU_365179_0_0_6"/>
<evidence type="ECO:0000256" key="2">
    <source>
        <dbReference type="SAM" id="SignalP"/>
    </source>
</evidence>
<feature type="transmembrane region" description="Helical" evidence="1">
    <location>
        <begin position="96"/>
        <end position="120"/>
    </location>
</feature>
<evidence type="ECO:0000313" key="3">
    <source>
        <dbReference type="EMBL" id="AFO48746.1"/>
    </source>
</evidence>
<feature type="transmembrane region" description="Helical" evidence="1">
    <location>
        <begin position="159"/>
        <end position="179"/>
    </location>
</feature>
<reference evidence="4" key="1">
    <citation type="journal article" date="2013" name="Microb. Biotechnol.">
        <title>Metabolic potential of the organic-solvent tolerant Pseudomonas putida DOT-T1E deduced from its annotated genome.</title>
        <authorList>
            <person name="Udaondo Z."/>
            <person name="Molina L."/>
            <person name="Daniels C."/>
            <person name="Gomez M.J."/>
            <person name="Molina-Henares M.A."/>
            <person name="Matilla M.A."/>
            <person name="Roca A."/>
            <person name="Fernandez M."/>
            <person name="Duque E."/>
            <person name="Segura A."/>
            <person name="Ramos J.L."/>
        </authorList>
    </citation>
    <scope>NUCLEOTIDE SEQUENCE [LARGE SCALE GENOMIC DNA]</scope>
    <source>
        <strain evidence="4">DOT-T1E</strain>
    </source>
</reference>
<keyword evidence="1" id="KW-0812">Transmembrane</keyword>
<feature type="transmembrane region" description="Helical" evidence="1">
    <location>
        <begin position="654"/>
        <end position="683"/>
    </location>
</feature>
<dbReference type="PATRIC" id="fig|1196325.3.peg.2881"/>
<proteinExistence type="predicted"/>
<dbReference type="AlphaFoldDB" id="I7C6J3"/>
<feature type="chain" id="PRO_5003708479" evidence="2">
    <location>
        <begin position="18"/>
        <end position="764"/>
    </location>
</feature>